<feature type="domain" description="RNA polymerase sigma-70 region 2" evidence="5">
    <location>
        <begin position="28"/>
        <end position="95"/>
    </location>
</feature>
<dbReference type="InterPro" id="IPR039425">
    <property type="entry name" value="RNA_pol_sigma-70-like"/>
</dbReference>
<dbReference type="Pfam" id="PF04542">
    <property type="entry name" value="Sigma70_r2"/>
    <property type="match status" value="1"/>
</dbReference>
<dbReference type="InterPro" id="IPR013249">
    <property type="entry name" value="RNA_pol_sigma70_r4_t2"/>
</dbReference>
<dbReference type="SUPFAM" id="SSF88659">
    <property type="entry name" value="Sigma3 and sigma4 domains of RNA polymerase sigma factors"/>
    <property type="match status" value="1"/>
</dbReference>
<evidence type="ECO:0000256" key="2">
    <source>
        <dbReference type="ARBA" id="ARBA00023015"/>
    </source>
</evidence>
<dbReference type="Proteomes" id="UP000530928">
    <property type="component" value="Unassembled WGS sequence"/>
</dbReference>
<dbReference type="GO" id="GO:0016987">
    <property type="term" value="F:sigma factor activity"/>
    <property type="evidence" value="ECO:0007669"/>
    <property type="project" value="UniProtKB-KW"/>
</dbReference>
<dbReference type="InterPro" id="IPR014284">
    <property type="entry name" value="RNA_pol_sigma-70_dom"/>
</dbReference>
<feature type="domain" description="RNA polymerase sigma factor 70 region 4 type 2" evidence="6">
    <location>
        <begin position="127"/>
        <end position="179"/>
    </location>
</feature>
<keyword evidence="3" id="KW-0731">Sigma factor</keyword>
<keyword evidence="2" id="KW-0805">Transcription regulation</keyword>
<dbReference type="InterPro" id="IPR036388">
    <property type="entry name" value="WH-like_DNA-bd_sf"/>
</dbReference>
<dbReference type="InterPro" id="IPR007627">
    <property type="entry name" value="RNA_pol_sigma70_r2"/>
</dbReference>
<dbReference type="CDD" id="cd06171">
    <property type="entry name" value="Sigma70_r4"/>
    <property type="match status" value="1"/>
</dbReference>
<dbReference type="EMBL" id="JACDUR010000002">
    <property type="protein sequence ID" value="MBA2890545.1"/>
    <property type="molecule type" value="Genomic_DNA"/>
</dbReference>
<reference evidence="7 8" key="1">
    <citation type="submission" date="2020-07" db="EMBL/GenBank/DDBJ databases">
        <title>Genomic Encyclopedia of Type Strains, Phase IV (KMG-IV): sequencing the most valuable type-strain genomes for metagenomic binning, comparative biology and taxonomic classification.</title>
        <authorList>
            <person name="Goeker M."/>
        </authorList>
    </citation>
    <scope>NUCLEOTIDE SEQUENCE [LARGE SCALE GENOMIC DNA]</scope>
    <source>
        <strain evidence="7 8">DSM 45533</strain>
    </source>
</reference>
<evidence type="ECO:0000256" key="3">
    <source>
        <dbReference type="ARBA" id="ARBA00023082"/>
    </source>
</evidence>
<dbReference type="PANTHER" id="PTHR43133">
    <property type="entry name" value="RNA POLYMERASE ECF-TYPE SIGMA FACTO"/>
    <property type="match status" value="1"/>
</dbReference>
<evidence type="ECO:0000256" key="4">
    <source>
        <dbReference type="ARBA" id="ARBA00023163"/>
    </source>
</evidence>
<protein>
    <submittedName>
        <fullName evidence="7">RNA polymerase sigma-70 factor (ECF subfamily)</fullName>
    </submittedName>
</protein>
<dbReference type="NCBIfam" id="TIGR02937">
    <property type="entry name" value="sigma70-ECF"/>
    <property type="match status" value="1"/>
</dbReference>
<gene>
    <name evidence="7" type="ORF">HNR30_001886</name>
</gene>
<accession>A0A7W0HP66</accession>
<dbReference type="PANTHER" id="PTHR43133:SF66">
    <property type="entry name" value="ECF RNA POLYMERASE SIGMA FACTOR SIGK"/>
    <property type="match status" value="1"/>
</dbReference>
<dbReference type="AlphaFoldDB" id="A0A7W0HP66"/>
<dbReference type="Pfam" id="PF08281">
    <property type="entry name" value="Sigma70_r4_2"/>
    <property type="match status" value="1"/>
</dbReference>
<evidence type="ECO:0000259" key="5">
    <source>
        <dbReference type="Pfam" id="PF04542"/>
    </source>
</evidence>
<dbReference type="GO" id="GO:0006352">
    <property type="term" value="P:DNA-templated transcription initiation"/>
    <property type="evidence" value="ECO:0007669"/>
    <property type="project" value="InterPro"/>
</dbReference>
<proteinExistence type="inferred from homology"/>
<comment type="similarity">
    <text evidence="1">Belongs to the sigma-70 factor family. ECF subfamily.</text>
</comment>
<dbReference type="Gene3D" id="1.10.1740.10">
    <property type="match status" value="1"/>
</dbReference>
<comment type="caution">
    <text evidence="7">The sequence shown here is derived from an EMBL/GenBank/DDBJ whole genome shotgun (WGS) entry which is preliminary data.</text>
</comment>
<dbReference type="InterPro" id="IPR013325">
    <property type="entry name" value="RNA_pol_sigma_r2"/>
</dbReference>
<keyword evidence="4" id="KW-0804">Transcription</keyword>
<dbReference type="GO" id="GO:0003677">
    <property type="term" value="F:DNA binding"/>
    <property type="evidence" value="ECO:0007669"/>
    <property type="project" value="InterPro"/>
</dbReference>
<evidence type="ECO:0000313" key="7">
    <source>
        <dbReference type="EMBL" id="MBA2890545.1"/>
    </source>
</evidence>
<sequence length="187" mass="20913">MTDTLVSRDLDDLLVRVACGDEAAFERLYDRVSGPVFGLVMRVVRDRAQAEEVAQEVLVEVWRSAARFDGARGSALSWVLTMAHRRAVDRVRSSQASGERDYRVGVRSVEIAHDQVVEEVAVRLDGERVRRCLGGLSEVQREAVTLAYYGGYSYPEVAGLLRVPLGTVKTRMRDGLVRLRDCMGVER</sequence>
<dbReference type="Gene3D" id="1.10.10.10">
    <property type="entry name" value="Winged helix-like DNA-binding domain superfamily/Winged helix DNA-binding domain"/>
    <property type="match status" value="1"/>
</dbReference>
<name>A0A7W0HP66_9ACTN</name>
<evidence type="ECO:0000256" key="1">
    <source>
        <dbReference type="ARBA" id="ARBA00010641"/>
    </source>
</evidence>
<evidence type="ECO:0000313" key="8">
    <source>
        <dbReference type="Proteomes" id="UP000530928"/>
    </source>
</evidence>
<dbReference type="InterPro" id="IPR013324">
    <property type="entry name" value="RNA_pol_sigma_r3/r4-like"/>
</dbReference>
<dbReference type="NCBIfam" id="NF007228">
    <property type="entry name" value="PRK09646.1"/>
    <property type="match status" value="1"/>
</dbReference>
<dbReference type="SUPFAM" id="SSF88946">
    <property type="entry name" value="Sigma2 domain of RNA polymerase sigma factors"/>
    <property type="match status" value="1"/>
</dbReference>
<evidence type="ECO:0000259" key="6">
    <source>
        <dbReference type="Pfam" id="PF08281"/>
    </source>
</evidence>
<keyword evidence="8" id="KW-1185">Reference proteome</keyword>
<organism evidence="7 8">
    <name type="scientific">Nonomuraea soli</name>
    <dbReference type="NCBI Taxonomy" id="1032476"/>
    <lineage>
        <taxon>Bacteria</taxon>
        <taxon>Bacillati</taxon>
        <taxon>Actinomycetota</taxon>
        <taxon>Actinomycetes</taxon>
        <taxon>Streptosporangiales</taxon>
        <taxon>Streptosporangiaceae</taxon>
        <taxon>Nonomuraea</taxon>
    </lineage>
</organism>